<dbReference type="OrthoDB" id="17907at2759"/>
<proteinExistence type="inferred from homology"/>
<dbReference type="SUPFAM" id="SSF48371">
    <property type="entry name" value="ARM repeat"/>
    <property type="match status" value="1"/>
</dbReference>
<name>A0A0C9W380_SPHS4</name>
<dbReference type="EMBL" id="KN837111">
    <property type="protein sequence ID" value="KIJ45556.1"/>
    <property type="molecule type" value="Genomic_DNA"/>
</dbReference>
<dbReference type="Gene3D" id="1.25.10.10">
    <property type="entry name" value="Leucine-rich Repeat Variant"/>
    <property type="match status" value="1"/>
</dbReference>
<evidence type="ECO:0000256" key="5">
    <source>
        <dbReference type="ARBA" id="ARBA00022737"/>
    </source>
</evidence>
<evidence type="ECO:0000256" key="2">
    <source>
        <dbReference type="ARBA" id="ARBA00004496"/>
    </source>
</evidence>
<keyword evidence="13" id="KW-1185">Reference proteome</keyword>
<dbReference type="GO" id="GO:0070628">
    <property type="term" value="F:proteasome binding"/>
    <property type="evidence" value="ECO:0007669"/>
    <property type="project" value="InterPro"/>
</dbReference>
<evidence type="ECO:0000259" key="9">
    <source>
        <dbReference type="Pfam" id="PF11919"/>
    </source>
</evidence>
<dbReference type="Pfam" id="PF23096">
    <property type="entry name" value="HEAT_PSME4"/>
    <property type="match status" value="1"/>
</dbReference>
<evidence type="ECO:0000256" key="8">
    <source>
        <dbReference type="ARBA" id="ARBA00023242"/>
    </source>
</evidence>
<dbReference type="InterPro" id="IPR016024">
    <property type="entry name" value="ARM-type_fold"/>
</dbReference>
<dbReference type="InterPro" id="IPR055455">
    <property type="entry name" value="HEAT_PSME4"/>
</dbReference>
<keyword evidence="8" id="KW-0539">Nucleus</keyword>
<dbReference type="PANTHER" id="PTHR32170">
    <property type="entry name" value="PROTEASOME ACTIVATOR COMPLEX SUBUNIT 4"/>
    <property type="match status" value="1"/>
</dbReference>
<protein>
    <recommendedName>
        <fullName evidence="14">ARM repeat-containing protein</fullName>
    </recommendedName>
</protein>
<evidence type="ECO:0000259" key="11">
    <source>
        <dbReference type="Pfam" id="PF23096"/>
    </source>
</evidence>
<dbReference type="Pfam" id="PF16507">
    <property type="entry name" value="HEAT_PSME4_mid"/>
    <property type="match status" value="1"/>
</dbReference>
<dbReference type="InterPro" id="IPR021843">
    <property type="entry name" value="PSME4_C"/>
</dbReference>
<sequence length="1986" mass="226859">MSTSYPNLDTLTLKDDIEADKMGQKTHDSRETKAFEKLKTNARSLPYSIEPNSKMQQLLDFYLMRIAQCVKAKDYEPGLLQWDSMIDNWMLLKYPIPIEKRVRLARVYYELCTTPGMPTYLLSTWAEGLSTLLRSKKKVTIKDIRLPWKPIYRILKKELFLTRRQFEINQVPYYMGYVAEVSRRFFHPAAINDMLETFLPNFDGTSLDTILETEYHLLTFLPQSHPQSYLPLLFRLWEGVNSYQWDERMLAFMGQLAEMHLDPTVSDPKIIQEIPDDAISEGETRQKWDESDLETNNSSWDGIWKDVGIFTDRHWALLMSKCLSSMEIPLADAGSLTTGSTVDAQAGFELGRLPKSTWRIYSLAKIIVWSMTSDGPVLPPSGASTPFGWPETKVHTVNIHTPKSYLAGCKALDSLARMIISTESFFHPSNAGSWTNDLSAFIKYLGSEFNKRWYAERKPDSKVPRASTYRWLTPHIRRELVRILRTPALLAMFSRDSTTVSNIQSCFKSLTVMEPDLVLHPVLERAVPSLETLVETHRTTAVIKALGAVALGLVNRKIYYPGSKHLLPILDLLLPGIDLNDPSKTVNTCAFLIEISQSIKFGDPTQEVPTENGKVALHVPNGTSTPTGFQRPPALIFDNLPHGVEASEVPRLTKSEEDALLKDSTGGFPDWVASFIRRVIDLFENLPDDLGNQARSTPESDLVDAVAAACGQICIHLSKPLFDLALNIIYDYASTTVRPNCIHAVHQLVESIATANPRKALERFLPFCANTIRTELHNGASSVRSTSMSHAPLPADATFLWSLAVLRGVMYNDGEAIVDHKDEVLSILRLLRAKALSKWGYSRSGKLLSTIMLTLTHTYPSETRFVNPDEWNSPAFRTQHHLHWGKLYAPDEVHIAWHRPSEREIAFALEILREIAQPSLEFLNSLLAEGRKNDPVWRNDFCRHLTFVRNCFAGIPTLAREERPADLLAESFETTDILYEIPEFIATVDPLEAGFPLLGGDPRHTFVTDLRRQFGEFCLRAGLDLRSKGPENTLDAAQMLLRSIRTFMLDYGDSRENYFTQKERYRSEVNLARHYANQTTWPRALYVRKARLRHSARLRWNSIERLRGPLQDGLIDEVAEWSMWHYATVRSSSQSLIEDLARAYDGVRKRVFPLLYKALVPSAPDYRVKGALWQLNTPAFAKYAMTEPALLVPLFKALMSCQVYEKASIQKCVGVIAENCLIHFFEPNYVIYALNTPTMDAAALQLESVLPKALVDKSLVEKGTKNREERIRLFKSCLDELTRSLTATVQNPDTHWKYAIIAVRVLRTLLRRDNPIYGPHLNSFLEKARDSNPTMRYYANRGIMKALRYIKLRTSAGSDLDDLALGVNRNPLRRAVPVTNPSEQYTQDLLHAFTQPLDMEKAMHEPLLIDRMKSGWLVWGPRDDRTLAPPMEHSPYEWEAGSSTAIEVLHSVCCDEEFWKSLSLYFSEENNQESLTMDHISATKSIFQIIEDAPFSSAIPVVEKLLAQSDLNKQRGAAELLAGIIGASKHWNQNAQQRLWAWFTPLIPRIFGSELKPDILNTWTSFLEYLSWHKDPRRIKPLIDHVVKEFFAMDCNSESSFESMRFVSLYRGMAEEIGWKFTAWTTESVERYWKEIHSEHDEVRSCVADALELSGKIMWRPRPTVPIASCLVQEARTKPIDHDLLGIRGTYHLARVHELVEKFPMWREQRIPGPRAFDSTYDRVALVVCKWLFQAMHDVQAVSIFDYILPLMPELFRFGELNDDDELVERSNTVLVRMCGVMPPRSLIRPLLDQLLHAIQSSPSYKTRLNALPLLQIWYFRQAGSILAEERIVMRILEVVSNSLYDEKVEVREMAGRTLAGILRSSPREPILMLKRRFVRLSKRKLPSRHSPDYVEAVRQLHGAILGICALIDAFPYTVENWTPQLLTEVLAEHVYDPMPIGVTVRKCASDFRKSHLDTWHEDVNRFNEEQLSTLSTMLSGNSYYA</sequence>
<evidence type="ECO:0000259" key="10">
    <source>
        <dbReference type="Pfam" id="PF16507"/>
    </source>
</evidence>
<dbReference type="GO" id="GO:0005829">
    <property type="term" value="C:cytosol"/>
    <property type="evidence" value="ECO:0007669"/>
    <property type="project" value="TreeGrafter"/>
</dbReference>
<dbReference type="GO" id="GO:0016607">
    <property type="term" value="C:nuclear speck"/>
    <property type="evidence" value="ECO:0007669"/>
    <property type="project" value="UniProtKB-SubCell"/>
</dbReference>
<evidence type="ECO:0000256" key="3">
    <source>
        <dbReference type="ARBA" id="ARBA00005739"/>
    </source>
</evidence>
<keyword evidence="6" id="KW-0227">DNA damage</keyword>
<dbReference type="GO" id="GO:0010499">
    <property type="term" value="P:proteasomal ubiquitin-independent protein catabolic process"/>
    <property type="evidence" value="ECO:0007669"/>
    <property type="project" value="TreeGrafter"/>
</dbReference>
<organism evidence="12 13">
    <name type="scientific">Sphaerobolus stellatus (strain SS14)</name>
    <dbReference type="NCBI Taxonomy" id="990650"/>
    <lineage>
        <taxon>Eukaryota</taxon>
        <taxon>Fungi</taxon>
        <taxon>Dikarya</taxon>
        <taxon>Basidiomycota</taxon>
        <taxon>Agaricomycotina</taxon>
        <taxon>Agaricomycetes</taxon>
        <taxon>Phallomycetidae</taxon>
        <taxon>Geastrales</taxon>
        <taxon>Sphaerobolaceae</taxon>
        <taxon>Sphaerobolus</taxon>
    </lineage>
</organism>
<keyword evidence="5" id="KW-0677">Repeat</keyword>
<evidence type="ECO:0000313" key="12">
    <source>
        <dbReference type="EMBL" id="KIJ45556.1"/>
    </source>
</evidence>
<accession>A0A0C9W380</accession>
<keyword evidence="7" id="KW-0234">DNA repair</keyword>
<gene>
    <name evidence="12" type="ORF">M422DRAFT_227182</name>
</gene>
<keyword evidence="4" id="KW-0963">Cytoplasm</keyword>
<comment type="similarity">
    <text evidence="3">Belongs to the BLM10 family.</text>
</comment>
<evidence type="ECO:0008006" key="14">
    <source>
        <dbReference type="Google" id="ProtNLM"/>
    </source>
</evidence>
<dbReference type="InterPro" id="IPR011989">
    <property type="entry name" value="ARM-like"/>
</dbReference>
<dbReference type="InterPro" id="IPR032430">
    <property type="entry name" value="Blm10_mid"/>
</dbReference>
<dbReference type="GO" id="GO:0016504">
    <property type="term" value="F:peptidase activator activity"/>
    <property type="evidence" value="ECO:0007669"/>
    <property type="project" value="InterPro"/>
</dbReference>
<dbReference type="HOGENOM" id="CLU_000772_3_0_1"/>
<dbReference type="Pfam" id="PF11919">
    <property type="entry name" value="PSME4_C"/>
    <property type="match status" value="1"/>
</dbReference>
<feature type="domain" description="Proteasome activator complex subunit 4 C-terminal" evidence="9">
    <location>
        <begin position="1899"/>
        <end position="1986"/>
    </location>
</feature>
<feature type="domain" description="Proteasome activator Blm10 middle HEAT repeats region" evidence="10">
    <location>
        <begin position="415"/>
        <end position="958"/>
    </location>
</feature>
<reference evidence="12 13" key="1">
    <citation type="submission" date="2014-06" db="EMBL/GenBank/DDBJ databases">
        <title>Evolutionary Origins and Diversification of the Mycorrhizal Mutualists.</title>
        <authorList>
            <consortium name="DOE Joint Genome Institute"/>
            <consortium name="Mycorrhizal Genomics Consortium"/>
            <person name="Kohler A."/>
            <person name="Kuo A."/>
            <person name="Nagy L.G."/>
            <person name="Floudas D."/>
            <person name="Copeland A."/>
            <person name="Barry K.W."/>
            <person name="Cichocki N."/>
            <person name="Veneault-Fourrey C."/>
            <person name="LaButti K."/>
            <person name="Lindquist E.A."/>
            <person name="Lipzen A."/>
            <person name="Lundell T."/>
            <person name="Morin E."/>
            <person name="Murat C."/>
            <person name="Riley R."/>
            <person name="Ohm R."/>
            <person name="Sun H."/>
            <person name="Tunlid A."/>
            <person name="Henrissat B."/>
            <person name="Grigoriev I.V."/>
            <person name="Hibbett D.S."/>
            <person name="Martin F."/>
        </authorList>
    </citation>
    <scope>NUCLEOTIDE SEQUENCE [LARGE SCALE GENOMIC DNA]</scope>
    <source>
        <strain evidence="12 13">SS14</strain>
    </source>
</reference>
<comment type="subcellular location">
    <subcellularLocation>
        <location evidence="2">Cytoplasm</location>
    </subcellularLocation>
    <subcellularLocation>
        <location evidence="1">Nucleus speckle</location>
    </subcellularLocation>
</comment>
<evidence type="ECO:0000256" key="7">
    <source>
        <dbReference type="ARBA" id="ARBA00023204"/>
    </source>
</evidence>
<dbReference type="PANTHER" id="PTHR32170:SF3">
    <property type="entry name" value="PROTEASOME ACTIVATOR COMPLEX SUBUNIT 4"/>
    <property type="match status" value="1"/>
</dbReference>
<dbReference type="InterPro" id="IPR035309">
    <property type="entry name" value="PSME4"/>
</dbReference>
<evidence type="ECO:0000256" key="1">
    <source>
        <dbReference type="ARBA" id="ARBA00004324"/>
    </source>
</evidence>
<evidence type="ECO:0000313" key="13">
    <source>
        <dbReference type="Proteomes" id="UP000054279"/>
    </source>
</evidence>
<evidence type="ECO:0000256" key="4">
    <source>
        <dbReference type="ARBA" id="ARBA00022490"/>
    </source>
</evidence>
<feature type="domain" description="Proteasome activator complex subunit 4-like HEAT repeat-like" evidence="11">
    <location>
        <begin position="1415"/>
        <end position="1602"/>
    </location>
</feature>
<dbReference type="GO" id="GO:0006281">
    <property type="term" value="P:DNA repair"/>
    <property type="evidence" value="ECO:0007669"/>
    <property type="project" value="UniProtKB-KW"/>
</dbReference>
<evidence type="ECO:0000256" key="6">
    <source>
        <dbReference type="ARBA" id="ARBA00022763"/>
    </source>
</evidence>
<dbReference type="Proteomes" id="UP000054279">
    <property type="component" value="Unassembled WGS sequence"/>
</dbReference>